<dbReference type="RefSeq" id="WP_386676789.1">
    <property type="nucleotide sequence ID" value="NZ_JBHLTG010000016.1"/>
</dbReference>
<dbReference type="EMBL" id="JBHLTG010000016">
    <property type="protein sequence ID" value="MFC0682614.1"/>
    <property type="molecule type" value="Genomic_DNA"/>
</dbReference>
<keyword evidence="2" id="KW-1185">Reference proteome</keyword>
<evidence type="ECO:0000313" key="2">
    <source>
        <dbReference type="Proteomes" id="UP001589896"/>
    </source>
</evidence>
<dbReference type="Proteomes" id="UP001589896">
    <property type="component" value="Unassembled WGS sequence"/>
</dbReference>
<protein>
    <recommendedName>
        <fullName evidence="3">Peptidase M4 domain-containing protein</fullName>
    </recommendedName>
</protein>
<proteinExistence type="predicted"/>
<name>A0ABV6S1A3_9GAMM</name>
<sequence length="570" mass="61853">MSRSGTVAEVSLLIQDAGLQVEHGIRGGAIRETKLLELPDGANDRFLDGPACRRVAVVDFDPATSAPLPAPARFVLPQNPGTTRGSFPIGEDPLSPATLAVNAFGIVFQTIKMFEGKDALGRQVDWAFGGEQLLIVPRAGEWANAFYERATRSLQFFWFPGDSGSTVYTALSRDIVAHETAHALLDAVVPSLYDSATPESIAIHESVADMVAVLMALDSDELRTSVLARSGNDLSEANAFSRIAEEFGTSRLGPGGVRRTELRELANDATRASLATAPPHLLSTLLSAILYDSLAHIFDARFHSELDRLRDDGERQTPAQAANRALGTAHLIFRRLLLRAIDYLPPGELSFADVGRATLAADRAALPDADADDEIRRRRQDFAQRFVDRGLLPERDALNGRVPGELDVPAAQLPGLRDSDYLAYEYVGRHRGTIGIPDGIPFTVLPRVDATKRVGRKDTPPQRELILKVGWSHVEPARMPNGTSKDRLVPTGATVSFAWGTGECLALVVSDIASRQHQHARDQLLVQLESDGLLDESASGPAERLGVDDSGAFVTLSRTHRLLHLEGWDD</sequence>
<evidence type="ECO:0000313" key="1">
    <source>
        <dbReference type="EMBL" id="MFC0682614.1"/>
    </source>
</evidence>
<evidence type="ECO:0008006" key="3">
    <source>
        <dbReference type="Google" id="ProtNLM"/>
    </source>
</evidence>
<comment type="caution">
    <text evidence="1">The sequence shown here is derived from an EMBL/GenBank/DDBJ whole genome shotgun (WGS) entry which is preliminary data.</text>
</comment>
<reference evidence="1 2" key="1">
    <citation type="submission" date="2024-09" db="EMBL/GenBank/DDBJ databases">
        <authorList>
            <person name="Sun Q."/>
            <person name="Mori K."/>
        </authorList>
    </citation>
    <scope>NUCLEOTIDE SEQUENCE [LARGE SCALE GENOMIC DNA]</scope>
    <source>
        <strain evidence="1 2">KCTC 23076</strain>
    </source>
</reference>
<dbReference type="SUPFAM" id="SSF55486">
    <property type="entry name" value="Metalloproteases ('zincins'), catalytic domain"/>
    <property type="match status" value="1"/>
</dbReference>
<organism evidence="1 2">
    <name type="scientific">Lysobacter korlensis</name>
    <dbReference type="NCBI Taxonomy" id="553636"/>
    <lineage>
        <taxon>Bacteria</taxon>
        <taxon>Pseudomonadati</taxon>
        <taxon>Pseudomonadota</taxon>
        <taxon>Gammaproteobacteria</taxon>
        <taxon>Lysobacterales</taxon>
        <taxon>Lysobacteraceae</taxon>
        <taxon>Lysobacter</taxon>
    </lineage>
</organism>
<gene>
    <name evidence="1" type="ORF">ACFFGH_32700</name>
</gene>
<accession>A0ABV6S1A3</accession>